<dbReference type="OrthoDB" id="278280at2759"/>
<gene>
    <name evidence="1" type="ORF">HPP92_000873</name>
</gene>
<reference evidence="1 2" key="1">
    <citation type="journal article" date="2020" name="Nat. Food">
        <title>A phased Vanilla planifolia genome enables genetic improvement of flavour and production.</title>
        <authorList>
            <person name="Hasing T."/>
            <person name="Tang H."/>
            <person name="Brym M."/>
            <person name="Khazi F."/>
            <person name="Huang T."/>
            <person name="Chambers A.H."/>
        </authorList>
    </citation>
    <scope>NUCLEOTIDE SEQUENCE [LARGE SCALE GENOMIC DNA]</scope>
    <source>
        <tissue evidence="1">Leaf</tissue>
    </source>
</reference>
<comment type="caution">
    <text evidence="1">The sequence shown here is derived from an EMBL/GenBank/DDBJ whole genome shotgun (WGS) entry which is preliminary data.</text>
</comment>
<proteinExistence type="predicted"/>
<accession>A0A835S2A4</accession>
<protein>
    <submittedName>
        <fullName evidence="1">Uncharacterized protein</fullName>
    </submittedName>
</protein>
<dbReference type="AlphaFoldDB" id="A0A835S2A4"/>
<sequence length="78" mass="8518">MAGSKSSKKQMKKLKKVMNVSSTELMSIGNKGNEGDSAEEQSIVLAVEDQGSANAFSLQSREHVKNARNMLGNMWSKE</sequence>
<name>A0A835S2A4_VANPL</name>
<dbReference type="EMBL" id="JADCNL010000001">
    <property type="protein sequence ID" value="KAG0496182.1"/>
    <property type="molecule type" value="Genomic_DNA"/>
</dbReference>
<evidence type="ECO:0000313" key="2">
    <source>
        <dbReference type="Proteomes" id="UP000636800"/>
    </source>
</evidence>
<organism evidence="1 2">
    <name type="scientific">Vanilla planifolia</name>
    <name type="common">Vanilla</name>
    <dbReference type="NCBI Taxonomy" id="51239"/>
    <lineage>
        <taxon>Eukaryota</taxon>
        <taxon>Viridiplantae</taxon>
        <taxon>Streptophyta</taxon>
        <taxon>Embryophyta</taxon>
        <taxon>Tracheophyta</taxon>
        <taxon>Spermatophyta</taxon>
        <taxon>Magnoliopsida</taxon>
        <taxon>Liliopsida</taxon>
        <taxon>Asparagales</taxon>
        <taxon>Orchidaceae</taxon>
        <taxon>Vanilloideae</taxon>
        <taxon>Vanilleae</taxon>
        <taxon>Vanilla</taxon>
    </lineage>
</organism>
<keyword evidence="2" id="KW-1185">Reference proteome</keyword>
<evidence type="ECO:0000313" key="1">
    <source>
        <dbReference type="EMBL" id="KAG0496182.1"/>
    </source>
</evidence>
<dbReference type="Proteomes" id="UP000636800">
    <property type="component" value="Chromosome 1"/>
</dbReference>